<evidence type="ECO:0008006" key="3">
    <source>
        <dbReference type="Google" id="ProtNLM"/>
    </source>
</evidence>
<feature type="chain" id="PRO_5031052767" description="Glycosyl transferase 64 domain-containing protein" evidence="1">
    <location>
        <begin position="30"/>
        <end position="316"/>
    </location>
</feature>
<protein>
    <recommendedName>
        <fullName evidence="3">Glycosyl transferase 64 domain-containing protein</fullName>
    </recommendedName>
</protein>
<proteinExistence type="predicted"/>
<name>A0A7S2JZR3_9DINO</name>
<evidence type="ECO:0000256" key="1">
    <source>
        <dbReference type="SAM" id="SignalP"/>
    </source>
</evidence>
<dbReference type="EMBL" id="HBGW01037260">
    <property type="protein sequence ID" value="CAD9561303.1"/>
    <property type="molecule type" value="Transcribed_RNA"/>
</dbReference>
<dbReference type="AlphaFoldDB" id="A0A7S2JZR3"/>
<keyword evidence="1" id="KW-0732">Signal</keyword>
<sequence>MMAPPCSGVYVQAFLAMTWLVGVDGVGLATPRADRVRVVEVAPRGSGREALGAPADAEARGFFANEVVRISKHSPGVKGLFAVYVLSPASAEGDKRFAEVITTLAELGVASAVRVYWLTKAEAPTESEQMNQTGLPMTPKQQHEWKTRKNKETGDGAWSGALACALGHYHIVDMANAALNVNGSSSGAEWVLVLEDDARLADWVRSEPLGALQDVLESVPESDAIVFLDDRHCVGEEGRSLGRGFGENDKISAQAYAFTRGAAKPLLRQALNRHSDFWLNGPISDGSVTAYCPPKPVFSHAHKHTSMIGMAWGLPA</sequence>
<evidence type="ECO:0000313" key="2">
    <source>
        <dbReference type="EMBL" id="CAD9561303.1"/>
    </source>
</evidence>
<reference evidence="2" key="1">
    <citation type="submission" date="2021-01" db="EMBL/GenBank/DDBJ databases">
        <authorList>
            <person name="Corre E."/>
            <person name="Pelletier E."/>
            <person name="Niang G."/>
            <person name="Scheremetjew M."/>
            <person name="Finn R."/>
            <person name="Kale V."/>
            <person name="Holt S."/>
            <person name="Cochrane G."/>
            <person name="Meng A."/>
            <person name="Brown T."/>
            <person name="Cohen L."/>
        </authorList>
    </citation>
    <scope>NUCLEOTIDE SEQUENCE</scope>
    <source>
        <strain evidence="2">RCC3387</strain>
    </source>
</reference>
<gene>
    <name evidence="2" type="ORF">BRAN1462_LOCUS23579</name>
</gene>
<organism evidence="2">
    <name type="scientific">Zooxanthella nutricula</name>
    <dbReference type="NCBI Taxonomy" id="1333877"/>
    <lineage>
        <taxon>Eukaryota</taxon>
        <taxon>Sar</taxon>
        <taxon>Alveolata</taxon>
        <taxon>Dinophyceae</taxon>
        <taxon>Peridiniales</taxon>
        <taxon>Peridiniales incertae sedis</taxon>
        <taxon>Zooxanthella</taxon>
    </lineage>
</organism>
<accession>A0A7S2JZR3</accession>
<feature type="signal peptide" evidence="1">
    <location>
        <begin position="1"/>
        <end position="29"/>
    </location>
</feature>